<dbReference type="Gene3D" id="1.20.1260.10">
    <property type="match status" value="1"/>
</dbReference>
<feature type="non-terminal residue" evidence="1">
    <location>
        <position position="47"/>
    </location>
</feature>
<dbReference type="Proteomes" id="UP000483362">
    <property type="component" value="Unassembled WGS sequence"/>
</dbReference>
<dbReference type="InterPro" id="IPR009078">
    <property type="entry name" value="Ferritin-like_SF"/>
</dbReference>
<comment type="caution">
    <text evidence="1">The sequence shown here is derived from an EMBL/GenBank/DDBJ whole genome shotgun (WGS) entry which is preliminary data.</text>
</comment>
<dbReference type="AlphaFoldDB" id="A0A6L5XFZ7"/>
<proteinExistence type="predicted"/>
<organism evidence="1 2">
    <name type="scientific">Sodaliphilus pleomorphus</name>
    <dbReference type="NCBI Taxonomy" id="2606626"/>
    <lineage>
        <taxon>Bacteria</taxon>
        <taxon>Pseudomonadati</taxon>
        <taxon>Bacteroidota</taxon>
        <taxon>Bacteroidia</taxon>
        <taxon>Bacteroidales</taxon>
        <taxon>Muribaculaceae</taxon>
        <taxon>Sodaliphilus</taxon>
    </lineage>
</organism>
<accession>A0A6L5XFZ7</accession>
<dbReference type="EMBL" id="VULT01000020">
    <property type="protein sequence ID" value="MSS18414.1"/>
    <property type="molecule type" value="Genomic_DNA"/>
</dbReference>
<sequence length="47" mass="5229">MKTIEVTGMNANNVSKVVSGLSMLLANLQVHYTNLRNLHWNVKGKGF</sequence>
<reference evidence="1 2" key="1">
    <citation type="submission" date="2019-08" db="EMBL/GenBank/DDBJ databases">
        <title>In-depth cultivation of the pig gut microbiome towards novel bacterial diversity and tailored functional studies.</title>
        <authorList>
            <person name="Wylensek D."/>
            <person name="Hitch T.C.A."/>
            <person name="Clavel T."/>
        </authorList>
    </citation>
    <scope>NUCLEOTIDE SEQUENCE [LARGE SCALE GENOMIC DNA]</scope>
    <source>
        <strain evidence="1 2">Oil-RF-744-WCA-WT-10</strain>
    </source>
</reference>
<keyword evidence="2" id="KW-1185">Reference proteome</keyword>
<protein>
    <submittedName>
        <fullName evidence="1">DNA starvation/stationary phase protection protein</fullName>
    </submittedName>
</protein>
<gene>
    <name evidence="1" type="ORF">FYJ29_11685</name>
</gene>
<dbReference type="InterPro" id="IPR012347">
    <property type="entry name" value="Ferritin-like"/>
</dbReference>
<name>A0A6L5XFZ7_9BACT</name>
<evidence type="ECO:0000313" key="1">
    <source>
        <dbReference type="EMBL" id="MSS18414.1"/>
    </source>
</evidence>
<dbReference type="SUPFAM" id="SSF47240">
    <property type="entry name" value="Ferritin-like"/>
    <property type="match status" value="1"/>
</dbReference>
<evidence type="ECO:0000313" key="2">
    <source>
        <dbReference type="Proteomes" id="UP000483362"/>
    </source>
</evidence>